<dbReference type="GO" id="GO:0003993">
    <property type="term" value="F:acid phosphatase activity"/>
    <property type="evidence" value="ECO:0007669"/>
    <property type="project" value="InterPro"/>
</dbReference>
<keyword evidence="6" id="KW-1185">Reference proteome</keyword>
<evidence type="ECO:0000256" key="2">
    <source>
        <dbReference type="SAM" id="SignalP"/>
    </source>
</evidence>
<evidence type="ECO:0000313" key="6">
    <source>
        <dbReference type="Proteomes" id="UP000065807"/>
    </source>
</evidence>
<reference evidence="6" key="1">
    <citation type="submission" date="2015-07" db="EMBL/GenBank/DDBJ databases">
        <title>Complete genome sequence and phylogenetic analysis of Limnochorda pilosa.</title>
        <authorList>
            <person name="Watanabe M."/>
            <person name="Kojima H."/>
            <person name="Fukui M."/>
        </authorList>
    </citation>
    <scope>NUCLEOTIDE SEQUENCE [LARGE SCALE GENOMIC DNA]</scope>
    <source>
        <strain evidence="6">HC45</strain>
    </source>
</reference>
<feature type="domain" description="PhoD-like phosphatase metallophosphatase" evidence="3">
    <location>
        <begin position="153"/>
        <end position="452"/>
    </location>
</feature>
<proteinExistence type="predicted"/>
<name>A0A0K2SHZ1_LIMPI</name>
<dbReference type="GO" id="GO:0046872">
    <property type="term" value="F:metal ion binding"/>
    <property type="evidence" value="ECO:0007669"/>
    <property type="project" value="InterPro"/>
</dbReference>
<dbReference type="RefSeq" id="WP_068134633.1">
    <property type="nucleotide sequence ID" value="NZ_AP014924.1"/>
</dbReference>
<dbReference type="Gene3D" id="2.60.40.380">
    <property type="entry name" value="Purple acid phosphatase-like, N-terminal"/>
    <property type="match status" value="1"/>
</dbReference>
<evidence type="ECO:0000259" key="3">
    <source>
        <dbReference type="Pfam" id="PF09423"/>
    </source>
</evidence>
<accession>A0A0K2SHZ1</accession>
<dbReference type="InterPro" id="IPR029052">
    <property type="entry name" value="Metallo-depent_PP-like"/>
</dbReference>
<evidence type="ECO:0000256" key="1">
    <source>
        <dbReference type="ARBA" id="ARBA00022729"/>
    </source>
</evidence>
<dbReference type="KEGG" id="lpil:LIP_0838"/>
<dbReference type="PANTHER" id="PTHR43606">
    <property type="entry name" value="PHOSPHATASE, PUTATIVE (AFU_ORTHOLOGUE AFUA_6G08710)-RELATED"/>
    <property type="match status" value="1"/>
</dbReference>
<dbReference type="InterPro" id="IPR008963">
    <property type="entry name" value="Purple_acid_Pase-like_N"/>
</dbReference>
<dbReference type="Proteomes" id="UP000065807">
    <property type="component" value="Chromosome"/>
</dbReference>
<dbReference type="SUPFAM" id="SSF56300">
    <property type="entry name" value="Metallo-dependent phosphatases"/>
    <property type="match status" value="1"/>
</dbReference>
<dbReference type="CDD" id="cd07389">
    <property type="entry name" value="MPP_PhoD"/>
    <property type="match status" value="1"/>
</dbReference>
<dbReference type="InterPro" id="IPR038607">
    <property type="entry name" value="PhoD-like_sf"/>
</dbReference>
<dbReference type="InterPro" id="IPR032093">
    <property type="entry name" value="PhoD_N"/>
</dbReference>
<protein>
    <submittedName>
        <fullName evidence="5">Alkaline phosphatase</fullName>
    </submittedName>
</protein>
<dbReference type="Pfam" id="PF09423">
    <property type="entry name" value="PhoD"/>
    <property type="match status" value="1"/>
</dbReference>
<dbReference type="PATRIC" id="fig|1555112.3.peg.870"/>
<dbReference type="InterPro" id="IPR052900">
    <property type="entry name" value="Phospholipid_Metab_Enz"/>
</dbReference>
<keyword evidence="1 2" id="KW-0732">Signal</keyword>
<dbReference type="AlphaFoldDB" id="A0A0K2SHZ1"/>
<sequence>MHVSWRWWIRAGAVLAMLAAAPAVSPVDAAAPRVTHGVASGDVTSDSAVVWARASGPGTMHVAYDTHPLFLNPRRAAPAAVSSSTDFTAAVLLQGLRPDTRYYYQVWFEDEDRTGLPVLGSFETAPAPAASRPVGFVVGGDVGGQRHCRREGLGYRIFTSIRGLDPDFLIANGDFIYADGDCPAEGPDGPGGWENVPGGFPSIADARVYWTDLARVREVYLDHWRYNRADEHFQRLLQTTPVYAQWDDHEVINDFGAPWSSWNAENLDRPGFPNLVTAGRDAFLHWWPIARDPSDRDRIYRAFRWGQEMDLFIVDARSYRSRNDLPDTPENAKTLLGPEQLAWLKEGLADSQATWKVVSSDVPLSAPTGSNAAAFGRDAWANGTQDDFSAETGFERELMDLITFLDEQDVQNVVFVTTDVHFAATLRYEVDADGDGEALVFHELVSGPLNAVRGEVPEFDPTLNPTVLYSEGQLFNFSYVRIDRAADGTFHLVADVRGEDGRPRPGSRVELAPR</sequence>
<reference evidence="6" key="2">
    <citation type="journal article" date="2016" name="Int. J. Syst. Evol. Microbiol.">
        <title>Complete genome sequence and cell structure of Limnochorda pilosa, a Gram-negative spore-former within the phylum Firmicutes.</title>
        <authorList>
            <person name="Watanabe M."/>
            <person name="Kojima H."/>
            <person name="Fukui M."/>
        </authorList>
    </citation>
    <scope>NUCLEOTIDE SEQUENCE [LARGE SCALE GENOMIC DNA]</scope>
    <source>
        <strain evidence="6">HC45</strain>
    </source>
</reference>
<dbReference type="EMBL" id="AP014924">
    <property type="protein sequence ID" value="BAS26695.1"/>
    <property type="molecule type" value="Genomic_DNA"/>
</dbReference>
<dbReference type="STRING" id="1555112.LIP_0838"/>
<dbReference type="SUPFAM" id="SSF49363">
    <property type="entry name" value="Purple acid phosphatase, N-terminal domain"/>
    <property type="match status" value="1"/>
</dbReference>
<dbReference type="OrthoDB" id="384721at2"/>
<evidence type="ECO:0000259" key="4">
    <source>
        <dbReference type="Pfam" id="PF16655"/>
    </source>
</evidence>
<organism evidence="5 6">
    <name type="scientific">Limnochorda pilosa</name>
    <dbReference type="NCBI Taxonomy" id="1555112"/>
    <lineage>
        <taxon>Bacteria</taxon>
        <taxon>Bacillati</taxon>
        <taxon>Bacillota</taxon>
        <taxon>Limnochordia</taxon>
        <taxon>Limnochordales</taxon>
        <taxon>Limnochordaceae</taxon>
        <taxon>Limnochorda</taxon>
    </lineage>
</organism>
<dbReference type="Gene3D" id="3.60.21.70">
    <property type="entry name" value="PhoD-like phosphatase"/>
    <property type="match status" value="1"/>
</dbReference>
<gene>
    <name evidence="5" type="ORF">LIP_0838</name>
</gene>
<dbReference type="InterPro" id="IPR018946">
    <property type="entry name" value="PhoD-like_MPP"/>
</dbReference>
<dbReference type="Pfam" id="PF16655">
    <property type="entry name" value="PhoD_N"/>
    <property type="match status" value="1"/>
</dbReference>
<feature type="chain" id="PRO_5005486929" evidence="2">
    <location>
        <begin position="30"/>
        <end position="514"/>
    </location>
</feature>
<feature type="signal peptide" evidence="2">
    <location>
        <begin position="1"/>
        <end position="29"/>
    </location>
</feature>
<dbReference type="PANTHER" id="PTHR43606:SF1">
    <property type="entry name" value="PHOD-LIKE PHOSPHATASE METALLOPHOSPHATASE DOMAIN-CONTAINING PROTEIN"/>
    <property type="match status" value="1"/>
</dbReference>
<feature type="domain" description="Phospholipase D N-terminal" evidence="4">
    <location>
        <begin position="36"/>
        <end position="122"/>
    </location>
</feature>
<evidence type="ECO:0000313" key="5">
    <source>
        <dbReference type="EMBL" id="BAS26695.1"/>
    </source>
</evidence>